<dbReference type="InterPro" id="IPR051084">
    <property type="entry name" value="H+-coupled_symporters"/>
</dbReference>
<dbReference type="InterPro" id="IPR011701">
    <property type="entry name" value="MFS"/>
</dbReference>
<evidence type="ECO:0000256" key="10">
    <source>
        <dbReference type="ARBA" id="ARBA00039918"/>
    </source>
</evidence>
<dbReference type="InterPro" id="IPR020846">
    <property type="entry name" value="MFS_dom"/>
</dbReference>
<feature type="transmembrane region" description="Helical" evidence="12">
    <location>
        <begin position="264"/>
        <end position="286"/>
    </location>
</feature>
<feature type="transmembrane region" description="Helical" evidence="12">
    <location>
        <begin position="354"/>
        <end position="372"/>
    </location>
</feature>
<reference evidence="14" key="1">
    <citation type="journal article" date="2022" name="Microbiol. Resour. Announc.">
        <title>Draft Genome Sequences of Eight Mycobacterium montefiorense Strains Isolated from Salamanders in Captivity.</title>
        <authorList>
            <person name="Komine T."/>
            <person name="Ihara H."/>
            <person name="Fukano H."/>
            <person name="Hoshino Y."/>
            <person name="Kurata O."/>
            <person name="Wada S."/>
        </authorList>
    </citation>
    <scope>NUCLEOTIDE SEQUENCE</scope>
    <source>
        <strain evidence="14">NJB18185</strain>
    </source>
</reference>
<feature type="transmembrane region" description="Helical" evidence="12">
    <location>
        <begin position="130"/>
        <end position="160"/>
    </location>
</feature>
<dbReference type="PANTHER" id="PTHR43528">
    <property type="entry name" value="ALPHA-KETOGLUTARATE PERMEASE"/>
    <property type="match status" value="1"/>
</dbReference>
<evidence type="ECO:0000256" key="8">
    <source>
        <dbReference type="ARBA" id="ARBA00023136"/>
    </source>
</evidence>
<evidence type="ECO:0000256" key="12">
    <source>
        <dbReference type="SAM" id="Phobius"/>
    </source>
</evidence>
<feature type="transmembrane region" description="Helical" evidence="12">
    <location>
        <begin position="392"/>
        <end position="412"/>
    </location>
</feature>
<feature type="transmembrane region" description="Helical" evidence="12">
    <location>
        <begin position="424"/>
        <end position="442"/>
    </location>
</feature>
<evidence type="ECO:0000256" key="3">
    <source>
        <dbReference type="ARBA" id="ARBA00022448"/>
    </source>
</evidence>
<evidence type="ECO:0000256" key="1">
    <source>
        <dbReference type="ARBA" id="ARBA00004651"/>
    </source>
</evidence>
<evidence type="ECO:0000256" key="2">
    <source>
        <dbReference type="ARBA" id="ARBA00008240"/>
    </source>
</evidence>
<evidence type="ECO:0000256" key="5">
    <source>
        <dbReference type="ARBA" id="ARBA00022692"/>
    </source>
</evidence>
<comment type="similarity">
    <text evidence="2">Belongs to the major facilitator superfamily. Metabolite:H+ Symporter (MHS) family (TC 2.A.1.6) family.</text>
</comment>
<organism evidence="14 15">
    <name type="scientific">Mycobacterium montefiorense</name>
    <dbReference type="NCBI Taxonomy" id="154654"/>
    <lineage>
        <taxon>Bacteria</taxon>
        <taxon>Bacillati</taxon>
        <taxon>Actinomycetota</taxon>
        <taxon>Actinomycetes</taxon>
        <taxon>Mycobacteriales</taxon>
        <taxon>Mycobacteriaceae</taxon>
        <taxon>Mycobacterium</taxon>
        <taxon>Mycobacterium simiae complex</taxon>
    </lineage>
</organism>
<protein>
    <recommendedName>
        <fullName evidence="10">Putative proline/betaine transporter</fullName>
    </recommendedName>
</protein>
<accession>A0AA37PJ14</accession>
<comment type="caution">
    <text evidence="14">The sequence shown here is derived from an EMBL/GenBank/DDBJ whole genome shotgun (WGS) entry which is preliminary data.</text>
</comment>
<dbReference type="PROSITE" id="PS00217">
    <property type="entry name" value="SUGAR_TRANSPORT_2"/>
    <property type="match status" value="1"/>
</dbReference>
<dbReference type="Pfam" id="PF07690">
    <property type="entry name" value="MFS_1"/>
    <property type="match status" value="1"/>
</dbReference>
<feature type="transmembrane region" description="Helical" evidence="12">
    <location>
        <begin position="298"/>
        <end position="318"/>
    </location>
</feature>
<evidence type="ECO:0000313" key="15">
    <source>
        <dbReference type="Proteomes" id="UP001139505"/>
    </source>
</evidence>
<feature type="transmembrane region" description="Helical" evidence="12">
    <location>
        <begin position="106"/>
        <end position="124"/>
    </location>
</feature>
<evidence type="ECO:0000256" key="11">
    <source>
        <dbReference type="SAM" id="MobiDB-lite"/>
    </source>
</evidence>
<dbReference type="InterPro" id="IPR036259">
    <property type="entry name" value="MFS_trans_sf"/>
</dbReference>
<dbReference type="AlphaFoldDB" id="A0AA37PJ14"/>
<dbReference type="Gene3D" id="1.20.1250.20">
    <property type="entry name" value="MFS general substrate transporter like domains"/>
    <property type="match status" value="1"/>
</dbReference>
<keyword evidence="8 12" id="KW-0472">Membrane</keyword>
<dbReference type="GO" id="GO:0015293">
    <property type="term" value="F:symporter activity"/>
    <property type="evidence" value="ECO:0007669"/>
    <property type="project" value="UniProtKB-KW"/>
</dbReference>
<evidence type="ECO:0000256" key="9">
    <source>
        <dbReference type="ARBA" id="ARBA00037295"/>
    </source>
</evidence>
<evidence type="ECO:0000256" key="7">
    <source>
        <dbReference type="ARBA" id="ARBA00022989"/>
    </source>
</evidence>
<evidence type="ECO:0000259" key="13">
    <source>
        <dbReference type="PROSITE" id="PS50850"/>
    </source>
</evidence>
<evidence type="ECO:0000313" key="14">
    <source>
        <dbReference type="EMBL" id="GKU70395.1"/>
    </source>
</evidence>
<dbReference type="PANTHER" id="PTHR43528:SF1">
    <property type="entry name" value="ALPHA-KETOGLUTARATE PERMEASE"/>
    <property type="match status" value="1"/>
</dbReference>
<feature type="transmembrane region" description="Helical" evidence="12">
    <location>
        <begin position="330"/>
        <end position="348"/>
    </location>
</feature>
<reference evidence="14" key="2">
    <citation type="submission" date="2022-04" db="EMBL/GenBank/DDBJ databases">
        <authorList>
            <person name="Komine T."/>
            <person name="Fukano H."/>
            <person name="Wada S."/>
        </authorList>
    </citation>
    <scope>NUCLEOTIDE SEQUENCE</scope>
    <source>
        <strain evidence="14">NJB18185</strain>
    </source>
</reference>
<gene>
    <name evidence="14" type="primary">proP</name>
    <name evidence="14" type="ORF">NJB18185_01720</name>
</gene>
<comment type="subcellular location">
    <subcellularLocation>
        <location evidence="1">Cell membrane</location>
        <topology evidence="1">Multi-pass membrane protein</topology>
    </subcellularLocation>
</comment>
<keyword evidence="3" id="KW-0813">Transport</keyword>
<keyword evidence="7 12" id="KW-1133">Transmembrane helix</keyword>
<keyword evidence="6" id="KW-0769">Symport</keyword>
<dbReference type="FunFam" id="1.20.1250.20:FF:000001">
    <property type="entry name" value="Dicarboxylate MFS transporter"/>
    <property type="match status" value="1"/>
</dbReference>
<dbReference type="SUPFAM" id="SSF103473">
    <property type="entry name" value="MFS general substrate transporter"/>
    <property type="match status" value="1"/>
</dbReference>
<sequence>MRVTSTAMDIDGAQQKWARDEITVTDPRAMSQAIAATAIGNVMEWYDFGVYGYIATTIAQVFYPGNSVSAVHLIATFGTVAAAFVVRPLGGMIFGPLGDRIGRKRVLVITILMMTAGTTMSGLLPGYAQIGIWAPILLVVARVFQGLSTGGEFVGAMTYLVEQSPDRKRGMLVGFLPLGNLIGFVVVGFLVTGLQAWLPRHDWLAWGWRVPLLLAAPLGLIALYMRLRLHESAAFTQISQKSDAVQEGGRHQFRHTVMEQWRPMLICAALVLTSQVADFMVTGYLPTYLKTVVHLGETPALVLILVTLAILMATIVFVAKLSDRIGVKPIMRTGCVLLIAASIPAFLLMRHGGIYPVIFLGVLLIGLMELCFDSTTPSALPALFPTRVRYGALAISYNLSISSVGGTTPLIAEALVSSTGNEMMPAYMLMFAGLVGVITLRFTPEVAGKPLPGSGPAVETEAEAEELASGSPA</sequence>
<evidence type="ECO:0000256" key="6">
    <source>
        <dbReference type="ARBA" id="ARBA00022847"/>
    </source>
</evidence>
<dbReference type="PROSITE" id="PS50850">
    <property type="entry name" value="MFS"/>
    <property type="match status" value="1"/>
</dbReference>
<dbReference type="EMBL" id="BQYH01000002">
    <property type="protein sequence ID" value="GKU70395.1"/>
    <property type="molecule type" value="Genomic_DNA"/>
</dbReference>
<dbReference type="GO" id="GO:0005886">
    <property type="term" value="C:plasma membrane"/>
    <property type="evidence" value="ECO:0007669"/>
    <property type="project" value="UniProtKB-SubCell"/>
</dbReference>
<feature type="transmembrane region" description="Helical" evidence="12">
    <location>
        <begin position="172"/>
        <end position="197"/>
    </location>
</feature>
<feature type="transmembrane region" description="Helical" evidence="12">
    <location>
        <begin position="203"/>
        <end position="225"/>
    </location>
</feature>
<feature type="domain" description="Major facilitator superfamily (MFS) profile" evidence="13">
    <location>
        <begin position="33"/>
        <end position="447"/>
    </location>
</feature>
<keyword evidence="5 12" id="KW-0812">Transmembrane</keyword>
<evidence type="ECO:0000256" key="4">
    <source>
        <dbReference type="ARBA" id="ARBA00022475"/>
    </source>
</evidence>
<keyword evidence="4" id="KW-1003">Cell membrane</keyword>
<name>A0AA37PJ14_9MYCO</name>
<feature type="transmembrane region" description="Helical" evidence="12">
    <location>
        <begin position="70"/>
        <end position="94"/>
    </location>
</feature>
<proteinExistence type="inferred from homology"/>
<comment type="function">
    <text evidence="9">May be a proton symporter involved in the uptake of osmolytes such as proline and glycine betaine.</text>
</comment>
<dbReference type="Proteomes" id="UP001139505">
    <property type="component" value="Unassembled WGS sequence"/>
</dbReference>
<dbReference type="InterPro" id="IPR005829">
    <property type="entry name" value="Sugar_transporter_CS"/>
</dbReference>
<feature type="region of interest" description="Disordered" evidence="11">
    <location>
        <begin position="451"/>
        <end position="473"/>
    </location>
</feature>